<accession>A0A2R5ENJ0</accession>
<gene>
    <name evidence="1" type="ORF">PAT3040_02812</name>
</gene>
<name>A0A2R5ENJ0_9BACL</name>
<keyword evidence="2" id="KW-1185">Reference proteome</keyword>
<comment type="caution">
    <text evidence="1">The sequence shown here is derived from an EMBL/GenBank/DDBJ whole genome shotgun (WGS) entry which is preliminary data.</text>
</comment>
<dbReference type="InterPro" id="IPR005361">
    <property type="entry name" value="UPF0158"/>
</dbReference>
<dbReference type="Proteomes" id="UP000245202">
    <property type="component" value="Unassembled WGS sequence"/>
</dbReference>
<dbReference type="RefSeq" id="WP_181376608.1">
    <property type="nucleotide sequence ID" value="NZ_BDQX01000161.1"/>
</dbReference>
<sequence>MQQIKITQSQFEELIFACENTGHEIIYYFDKQTGEVEMLGEYIENDPELEERIEDEFGERYIRVPMIESWQSFEDMVAFTETVGDMRMKHSLEHALSGGKGVFRRFKDSVSDDSRLLEEWYKFKDQKNRERVVKVLEEEELIKLIIE</sequence>
<proteinExistence type="predicted"/>
<evidence type="ECO:0000313" key="2">
    <source>
        <dbReference type="Proteomes" id="UP000245202"/>
    </source>
</evidence>
<reference evidence="1 2" key="1">
    <citation type="submission" date="2017-08" db="EMBL/GenBank/DDBJ databases">
        <title>Substantial Increase in Enzyme Production by Combined Drug-Resistance Mutations in Paenibacillus agaridevorans.</title>
        <authorList>
            <person name="Tanaka Y."/>
            <person name="Funane K."/>
            <person name="Hosaka T."/>
            <person name="Shiwa Y."/>
            <person name="Fujita N."/>
            <person name="Miyazaki T."/>
            <person name="Yoshikawa H."/>
            <person name="Murakami K."/>
            <person name="Kasahara K."/>
            <person name="Inaoka T."/>
            <person name="Hiraga Y."/>
            <person name="Ochi K."/>
        </authorList>
    </citation>
    <scope>NUCLEOTIDE SEQUENCE [LARGE SCALE GENOMIC DNA]</scope>
    <source>
        <strain evidence="1 2">T-3040</strain>
    </source>
</reference>
<evidence type="ECO:0000313" key="1">
    <source>
        <dbReference type="EMBL" id="GBG08240.1"/>
    </source>
</evidence>
<organism evidence="1 2">
    <name type="scientific">Paenibacillus agaridevorans</name>
    <dbReference type="NCBI Taxonomy" id="171404"/>
    <lineage>
        <taxon>Bacteria</taxon>
        <taxon>Bacillati</taxon>
        <taxon>Bacillota</taxon>
        <taxon>Bacilli</taxon>
        <taxon>Bacillales</taxon>
        <taxon>Paenibacillaceae</taxon>
        <taxon>Paenibacillus</taxon>
    </lineage>
</organism>
<dbReference type="AlphaFoldDB" id="A0A2R5ENJ0"/>
<dbReference type="EMBL" id="BDQX01000161">
    <property type="protein sequence ID" value="GBG08240.1"/>
    <property type="molecule type" value="Genomic_DNA"/>
</dbReference>
<protein>
    <submittedName>
        <fullName evidence="1">Uncharacterized protein</fullName>
    </submittedName>
</protein>
<dbReference type="Pfam" id="PF03682">
    <property type="entry name" value="UPF0158"/>
    <property type="match status" value="1"/>
</dbReference>